<dbReference type="AlphaFoldDB" id="A0AAV4TJZ6"/>
<reference evidence="1 2" key="1">
    <citation type="submission" date="2021-06" db="EMBL/GenBank/DDBJ databases">
        <title>Caerostris extrusa draft genome.</title>
        <authorList>
            <person name="Kono N."/>
            <person name="Arakawa K."/>
        </authorList>
    </citation>
    <scope>NUCLEOTIDE SEQUENCE [LARGE SCALE GENOMIC DNA]</scope>
</reference>
<evidence type="ECO:0000313" key="2">
    <source>
        <dbReference type="Proteomes" id="UP001054945"/>
    </source>
</evidence>
<protein>
    <submittedName>
        <fullName evidence="1">Uncharacterized protein</fullName>
    </submittedName>
</protein>
<evidence type="ECO:0000313" key="1">
    <source>
        <dbReference type="EMBL" id="GIY45391.1"/>
    </source>
</evidence>
<dbReference type="EMBL" id="BPLR01011267">
    <property type="protein sequence ID" value="GIY45391.1"/>
    <property type="molecule type" value="Genomic_DNA"/>
</dbReference>
<accession>A0AAV4TJZ6</accession>
<sequence>MNIAFGYKNAGTWRSPQIAPEHESLNEGSRSACEALLQERRLCANSFKEIPAVKGYKKAVARCLPRTYRK</sequence>
<organism evidence="1 2">
    <name type="scientific">Caerostris extrusa</name>
    <name type="common">Bark spider</name>
    <name type="synonym">Caerostris bankana</name>
    <dbReference type="NCBI Taxonomy" id="172846"/>
    <lineage>
        <taxon>Eukaryota</taxon>
        <taxon>Metazoa</taxon>
        <taxon>Ecdysozoa</taxon>
        <taxon>Arthropoda</taxon>
        <taxon>Chelicerata</taxon>
        <taxon>Arachnida</taxon>
        <taxon>Araneae</taxon>
        <taxon>Araneomorphae</taxon>
        <taxon>Entelegynae</taxon>
        <taxon>Araneoidea</taxon>
        <taxon>Araneidae</taxon>
        <taxon>Caerostris</taxon>
    </lineage>
</organism>
<gene>
    <name evidence="1" type="ORF">CEXT_561491</name>
</gene>
<comment type="caution">
    <text evidence="1">The sequence shown here is derived from an EMBL/GenBank/DDBJ whole genome shotgun (WGS) entry which is preliminary data.</text>
</comment>
<proteinExistence type="predicted"/>
<keyword evidence="2" id="KW-1185">Reference proteome</keyword>
<name>A0AAV4TJZ6_CAEEX</name>
<dbReference type="Proteomes" id="UP001054945">
    <property type="component" value="Unassembled WGS sequence"/>
</dbReference>